<feature type="domain" description="Aldehyde oxidase/xanthine dehydrogenase a/b hammerhead" evidence="1">
    <location>
        <begin position="217"/>
        <end position="303"/>
    </location>
</feature>
<organism evidence="2 3">
    <name type="scientific">Thalassotalea litorea</name>
    <dbReference type="NCBI Taxonomy" id="2020715"/>
    <lineage>
        <taxon>Bacteria</taxon>
        <taxon>Pseudomonadati</taxon>
        <taxon>Pseudomonadota</taxon>
        <taxon>Gammaproteobacteria</taxon>
        <taxon>Alteromonadales</taxon>
        <taxon>Colwelliaceae</taxon>
        <taxon>Thalassotalea</taxon>
    </lineage>
</organism>
<dbReference type="InterPro" id="IPR037165">
    <property type="entry name" value="AldOxase/xan_DH_Mopterin-bd_sf"/>
</dbReference>
<dbReference type="Pfam" id="PF02738">
    <property type="entry name" value="MoCoBD_1"/>
    <property type="match status" value="1"/>
</dbReference>
<dbReference type="Pfam" id="PF20256">
    <property type="entry name" value="MoCoBD_2"/>
    <property type="match status" value="2"/>
</dbReference>
<dbReference type="SMART" id="SM01008">
    <property type="entry name" value="Ald_Xan_dh_C"/>
    <property type="match status" value="1"/>
</dbReference>
<dbReference type="Gene3D" id="3.90.1170.50">
    <property type="entry name" value="Aldehyde oxidase/xanthine dehydrogenase, a/b hammerhead"/>
    <property type="match status" value="1"/>
</dbReference>
<dbReference type="Proteomes" id="UP000307790">
    <property type="component" value="Unassembled WGS sequence"/>
</dbReference>
<dbReference type="InterPro" id="IPR012368">
    <property type="entry name" value="OxRdtase_Mopterin-bd_su_IorB"/>
</dbReference>
<dbReference type="Gene3D" id="3.30.365.10">
    <property type="entry name" value="Aldehyde oxidase/xanthine dehydrogenase, molybdopterin binding domain"/>
    <property type="match status" value="4"/>
</dbReference>
<dbReference type="RefSeq" id="WP_138318408.1">
    <property type="nucleotide sequence ID" value="NZ_VCBC01000003.1"/>
</dbReference>
<dbReference type="InterPro" id="IPR046867">
    <property type="entry name" value="AldOxase/xan_DH_MoCoBD2"/>
</dbReference>
<dbReference type="OrthoDB" id="9767994at2"/>
<name>A0A5R9ISV0_9GAMM</name>
<accession>A0A5R9ISV0</accession>
<gene>
    <name evidence="2" type="ORF">FE810_02245</name>
</gene>
<sequence>MKSIKDAKQGADNYSRRRFLIGSVGGSLLMAFAPLSFASVTTRELADGINGAAFSPTVWFEIASNGQINVNIPRAEMGQHVGTALARIIADELGADWNDVRITHVDTDPKWGYMVTGGSWSVHQSFAPFSQAGAAGRMTLIEAGAKILRSEPGECRAEKSQIVCGSKAISFADIVSQSKLDKTFTAEELAALPIKPAKQRKLIGKSARALDIPAKIDGSATYGLDVEFDDMVYARPVMPPTAFGSKVKSVDDSEAKKIEGYLGFEILKDPSNLIQGWVVVLAKNYVSAIKAGDALKVDVSPGESADVSEADILAQGQKLVKELDQGAWFVNEGDVTKAKTKSQTTLESVYQTHTVMHFPLEPLNATVYQEEGVWHVHGGNQWQSLTLPAIAKALEVEEDKVIIHQYYLGGGFGRRLFGDYMIPAALTAKQSGKRVKFIFTREDDSKFDQPRSASVSKLQSYFDKDNNFLGMTHGFCAGWPTMAMAPDFMPEGANKTGKLDPFSAAGADHWYTMANHRALAVNNDLAQKTFKPGWLRSVGQGWIVWGLESFIDETAKQAGMNPIDFRLSLLNGEGKQAGTCPNSTGGAKRLHHVLSRLKDKIADTDKLGADEGMGVAVCSGQERNMPAWLAVAAHVKVDRASGQVEVKKLTLVMDSGTVVHPDGALAQLEGGALWGLSMALYEGTEFKNGQVKDLNLDTYTPLRLNQVPELDIEFIESSEVPVGLGEPGVIGIAPAIGNAIYQAVGVRVKNLPIRPEDLLGELS</sequence>
<dbReference type="GO" id="GO:0016491">
    <property type="term" value="F:oxidoreductase activity"/>
    <property type="evidence" value="ECO:0007669"/>
    <property type="project" value="InterPro"/>
</dbReference>
<dbReference type="PIRSF" id="PIRSF036389">
    <property type="entry name" value="IOR_B"/>
    <property type="match status" value="1"/>
</dbReference>
<protein>
    <submittedName>
        <fullName evidence="2">Xanthine dehydrogenase family protein molybdopterin-binding subunit</fullName>
    </submittedName>
</protein>
<dbReference type="PANTHER" id="PTHR47495">
    <property type="entry name" value="ALDEHYDE DEHYDROGENASE"/>
    <property type="match status" value="1"/>
</dbReference>
<dbReference type="EMBL" id="VCBC01000003">
    <property type="protein sequence ID" value="TLU67127.1"/>
    <property type="molecule type" value="Genomic_DNA"/>
</dbReference>
<dbReference type="PROSITE" id="PS51318">
    <property type="entry name" value="TAT"/>
    <property type="match status" value="1"/>
</dbReference>
<dbReference type="PANTHER" id="PTHR47495:SF2">
    <property type="entry name" value="ALDEHYDE DEHYDROGENASE"/>
    <property type="match status" value="1"/>
</dbReference>
<evidence type="ECO:0000313" key="2">
    <source>
        <dbReference type="EMBL" id="TLU67127.1"/>
    </source>
</evidence>
<dbReference type="InterPro" id="IPR006311">
    <property type="entry name" value="TAT_signal"/>
</dbReference>
<keyword evidence="3" id="KW-1185">Reference proteome</keyword>
<proteinExistence type="predicted"/>
<dbReference type="AlphaFoldDB" id="A0A5R9ISV0"/>
<dbReference type="InterPro" id="IPR052516">
    <property type="entry name" value="N-heterocyclic_Hydroxylase"/>
</dbReference>
<evidence type="ECO:0000313" key="3">
    <source>
        <dbReference type="Proteomes" id="UP000307790"/>
    </source>
</evidence>
<dbReference type="SUPFAM" id="SSF56003">
    <property type="entry name" value="Molybdenum cofactor-binding domain"/>
    <property type="match status" value="2"/>
</dbReference>
<evidence type="ECO:0000259" key="1">
    <source>
        <dbReference type="SMART" id="SM01008"/>
    </source>
</evidence>
<comment type="caution">
    <text evidence="2">The sequence shown here is derived from an EMBL/GenBank/DDBJ whole genome shotgun (WGS) entry which is preliminary data.</text>
</comment>
<dbReference type="InterPro" id="IPR000674">
    <property type="entry name" value="Ald_Oxase/Xan_DH_a/b"/>
</dbReference>
<dbReference type="InterPro" id="IPR008274">
    <property type="entry name" value="AldOxase/xan_DH_MoCoBD1"/>
</dbReference>
<reference evidence="2 3" key="1">
    <citation type="submission" date="2019-05" db="EMBL/GenBank/DDBJ databases">
        <title>Genome sequences of Thalassotalea litorea 1K03283.</title>
        <authorList>
            <person name="Zhang D."/>
        </authorList>
    </citation>
    <scope>NUCLEOTIDE SEQUENCE [LARGE SCALE GENOMIC DNA]</scope>
    <source>
        <strain evidence="2 3">MCCC 1K03283</strain>
    </source>
</reference>